<evidence type="ECO:0000313" key="2">
    <source>
        <dbReference type="EMBL" id="JAS15728.1"/>
    </source>
</evidence>
<proteinExistence type="predicted"/>
<reference evidence="2" key="1">
    <citation type="submission" date="2015-12" db="EMBL/GenBank/DDBJ databases">
        <title>De novo transcriptome assembly of four potential Pierce s Disease insect vectors from Arizona vineyards.</title>
        <authorList>
            <person name="Tassone E.E."/>
        </authorList>
    </citation>
    <scope>NUCLEOTIDE SEQUENCE</scope>
</reference>
<feature type="non-terminal residue" evidence="2">
    <location>
        <position position="194"/>
    </location>
</feature>
<feature type="non-terminal residue" evidence="2">
    <location>
        <position position="1"/>
    </location>
</feature>
<feature type="region of interest" description="Disordered" evidence="1">
    <location>
        <begin position="175"/>
        <end position="194"/>
    </location>
</feature>
<dbReference type="AlphaFoldDB" id="A0A1B6CQQ1"/>
<accession>A0A1B6CQQ1</accession>
<name>A0A1B6CQQ1_9HEMI</name>
<evidence type="ECO:0000256" key="1">
    <source>
        <dbReference type="SAM" id="MobiDB-lite"/>
    </source>
</evidence>
<gene>
    <name evidence="2" type="ORF">g.45863</name>
</gene>
<sequence>KNEENLHTDTSINRKLQSEKDYGNEQEINTGNTPVLSNVPEEVNEKEEHTIYSVQSILIKDLIEDSNNANEEQQGNCSKVYKEESNLDIKLDINDFEKVLPEEEETKDIILVEKEENLFTAMSINEVPKNDKDIGNRQEINKINNCLLNNVKQEVQRPKEKEELSIYSVQPSLIDDLKEGAEEQGDSSKVYKEE</sequence>
<dbReference type="EMBL" id="GEDC01021570">
    <property type="protein sequence ID" value="JAS15728.1"/>
    <property type="molecule type" value="Transcribed_RNA"/>
</dbReference>
<protein>
    <submittedName>
        <fullName evidence="2">Uncharacterized protein</fullName>
    </submittedName>
</protein>
<organism evidence="2">
    <name type="scientific">Clastoptera arizonana</name>
    <name type="common">Arizona spittle bug</name>
    <dbReference type="NCBI Taxonomy" id="38151"/>
    <lineage>
        <taxon>Eukaryota</taxon>
        <taxon>Metazoa</taxon>
        <taxon>Ecdysozoa</taxon>
        <taxon>Arthropoda</taxon>
        <taxon>Hexapoda</taxon>
        <taxon>Insecta</taxon>
        <taxon>Pterygota</taxon>
        <taxon>Neoptera</taxon>
        <taxon>Paraneoptera</taxon>
        <taxon>Hemiptera</taxon>
        <taxon>Auchenorrhyncha</taxon>
        <taxon>Cercopoidea</taxon>
        <taxon>Clastopteridae</taxon>
        <taxon>Clastoptera</taxon>
    </lineage>
</organism>
<feature type="compositionally biased region" description="Polar residues" evidence="1">
    <location>
        <begin position="26"/>
        <end position="35"/>
    </location>
</feature>
<feature type="region of interest" description="Disordered" evidence="1">
    <location>
        <begin position="1"/>
        <end position="35"/>
    </location>
</feature>